<dbReference type="SUPFAM" id="SSF109998">
    <property type="entry name" value="Triger factor/SurA peptide-binding domain-like"/>
    <property type="match status" value="1"/>
</dbReference>
<evidence type="ECO:0000259" key="13">
    <source>
        <dbReference type="PROSITE" id="PS50198"/>
    </source>
</evidence>
<dbReference type="Pfam" id="PF13624">
    <property type="entry name" value="SurA_N_3"/>
    <property type="match status" value="1"/>
</dbReference>
<dbReference type="InterPro" id="IPR023058">
    <property type="entry name" value="PPIase_PpiC_CS"/>
</dbReference>
<evidence type="ECO:0000313" key="14">
    <source>
        <dbReference type="EMBL" id="VFK39826.1"/>
    </source>
</evidence>
<evidence type="ECO:0000256" key="10">
    <source>
        <dbReference type="ARBA" id="ARBA00042775"/>
    </source>
</evidence>
<feature type="domain" description="PpiC" evidence="13">
    <location>
        <begin position="264"/>
        <end position="366"/>
    </location>
</feature>
<dbReference type="SUPFAM" id="SSF54534">
    <property type="entry name" value="FKBP-like"/>
    <property type="match status" value="1"/>
</dbReference>
<dbReference type="EMBL" id="CAADFS010000007">
    <property type="protein sequence ID" value="VFK39826.1"/>
    <property type="molecule type" value="Genomic_DNA"/>
</dbReference>
<dbReference type="InterPro" id="IPR027304">
    <property type="entry name" value="Trigger_fact/SurA_dom_sf"/>
</dbReference>
<dbReference type="InterPro" id="IPR052029">
    <property type="entry name" value="PpiD_chaperone"/>
</dbReference>
<evidence type="ECO:0000256" key="3">
    <source>
        <dbReference type="ARBA" id="ARBA00022519"/>
    </source>
</evidence>
<keyword evidence="5 12" id="KW-1133">Transmembrane helix</keyword>
<comment type="similarity">
    <text evidence="8">Belongs to the PpiD chaperone family.</text>
</comment>
<reference evidence="14" key="1">
    <citation type="submission" date="2019-02" db="EMBL/GenBank/DDBJ databases">
        <authorList>
            <person name="Gruber-Vodicka R. H."/>
            <person name="Seah K. B. B."/>
        </authorList>
    </citation>
    <scope>NUCLEOTIDE SEQUENCE</scope>
    <source>
        <strain evidence="14">BECK_BZ123</strain>
    </source>
</reference>
<comment type="subcellular location">
    <subcellularLocation>
        <location evidence="1">Cell inner membrane</location>
        <topology evidence="1">Single-pass type II membrane protein</topology>
        <orientation evidence="1">Periplasmic side</orientation>
    </subcellularLocation>
</comment>
<dbReference type="InterPro" id="IPR046357">
    <property type="entry name" value="PPIase_dom_sf"/>
</dbReference>
<keyword evidence="11 14" id="KW-0413">Isomerase</keyword>
<accession>A0A450YE53</accession>
<keyword evidence="4 12" id="KW-0812">Transmembrane</keyword>
<evidence type="ECO:0000256" key="4">
    <source>
        <dbReference type="ARBA" id="ARBA00022692"/>
    </source>
</evidence>
<dbReference type="InterPro" id="IPR000297">
    <property type="entry name" value="PPIase_PpiC"/>
</dbReference>
<dbReference type="GO" id="GO:0005886">
    <property type="term" value="C:plasma membrane"/>
    <property type="evidence" value="ECO:0007669"/>
    <property type="project" value="UniProtKB-SubCell"/>
</dbReference>
<dbReference type="Gene3D" id="3.10.50.40">
    <property type="match status" value="1"/>
</dbReference>
<dbReference type="PANTHER" id="PTHR47529:SF1">
    <property type="entry name" value="PERIPLASMIC CHAPERONE PPID"/>
    <property type="match status" value="1"/>
</dbReference>
<evidence type="ECO:0000256" key="8">
    <source>
        <dbReference type="ARBA" id="ARBA00038408"/>
    </source>
</evidence>
<keyword evidence="6 12" id="KW-0472">Membrane</keyword>
<feature type="transmembrane region" description="Helical" evidence="12">
    <location>
        <begin position="12"/>
        <end position="30"/>
    </location>
</feature>
<evidence type="ECO:0000256" key="11">
    <source>
        <dbReference type="PROSITE-ProRule" id="PRU00278"/>
    </source>
</evidence>
<dbReference type="PROSITE" id="PS01096">
    <property type="entry name" value="PPIC_PPIASE_1"/>
    <property type="match status" value="1"/>
</dbReference>
<dbReference type="PROSITE" id="PS50198">
    <property type="entry name" value="PPIC_PPIASE_2"/>
    <property type="match status" value="1"/>
</dbReference>
<evidence type="ECO:0000256" key="5">
    <source>
        <dbReference type="ARBA" id="ARBA00022989"/>
    </source>
</evidence>
<proteinExistence type="inferred from homology"/>
<evidence type="ECO:0000256" key="1">
    <source>
        <dbReference type="ARBA" id="ARBA00004382"/>
    </source>
</evidence>
<dbReference type="Gene3D" id="1.10.4030.10">
    <property type="entry name" value="Porin chaperone SurA, peptide-binding domain"/>
    <property type="match status" value="1"/>
</dbReference>
<keyword evidence="2" id="KW-1003">Cell membrane</keyword>
<dbReference type="PANTHER" id="PTHR47529">
    <property type="entry name" value="PEPTIDYL-PROLYL CIS-TRANS ISOMERASE D"/>
    <property type="match status" value="1"/>
</dbReference>
<evidence type="ECO:0000256" key="9">
    <source>
        <dbReference type="ARBA" id="ARBA00040743"/>
    </source>
</evidence>
<dbReference type="AlphaFoldDB" id="A0A450YE53"/>
<sequence>MLQGIRDRAQGWIAWLLVVFISIPFALWGIHEYLGSDPNVPVAEIDGDELDLRQFQQAYRQKRAQLQNIFGEGFDFSILDEKELKKAALNELVDTEVLLRKGTGDGLRVGDGQLARIIESQRNFQEEGQFSDALYQQWLRMSGYSASGFEYEYRRALLVDQIRVAIADTAFVGEEDVKNMLRLDRQKRVASLLTIPKARYMGNRITEEAIADYYDSNRGRFVTPERVRVDYLELSLDDLPNAPEPGEDELRALYENQKADYVEPEQRRARHILIRLEPDADGATVAEARGKLQDVARRLEKGEKFEDLAAEYSEDTGSASQGGDLGFFGLGVMDPRFEEKAYSLGEGEVSEPVRTRFGLHLIELTGIRPSTVHSFEEVREKLLGDFRNRRKERQFFEQAEQLANLTFENPDTLAVAADTLGLAIEETGFFNRAGSLSPDDRASDKTMPDEIMKNSRFIGAAFSEDVLDDNNSEPIELGEYRVAVLHKKDYRPASPKPIEVVRSEISNILDAEQAREKAAELGKRLMAELRDGADPVSVGEAHGLTVRERLEIGRRDAGETRQITEKIFRMPHPSGDDIVYDNLVTAAGDFTIIALREVIDGETAENNADLRKTTRDSLADTYGNEEYRAYVRALRVGTKVRLYEDNL</sequence>
<evidence type="ECO:0000256" key="12">
    <source>
        <dbReference type="SAM" id="Phobius"/>
    </source>
</evidence>
<dbReference type="Pfam" id="PF00639">
    <property type="entry name" value="Rotamase"/>
    <property type="match status" value="1"/>
</dbReference>
<name>A0A450YE53_9GAMM</name>
<dbReference type="GO" id="GO:0003755">
    <property type="term" value="F:peptidyl-prolyl cis-trans isomerase activity"/>
    <property type="evidence" value="ECO:0007669"/>
    <property type="project" value="UniProtKB-KW"/>
</dbReference>
<evidence type="ECO:0000256" key="6">
    <source>
        <dbReference type="ARBA" id="ARBA00023136"/>
    </source>
</evidence>
<gene>
    <name evidence="14" type="ORF">BECKTC1821D_GA0114238_100712</name>
</gene>
<keyword evidence="7" id="KW-0143">Chaperone</keyword>
<evidence type="ECO:0000256" key="7">
    <source>
        <dbReference type="ARBA" id="ARBA00023186"/>
    </source>
</evidence>
<keyword evidence="11" id="KW-0697">Rotamase</keyword>
<keyword evidence="3" id="KW-0997">Cell inner membrane</keyword>
<organism evidence="14">
    <name type="scientific">Candidatus Kentrum sp. TC</name>
    <dbReference type="NCBI Taxonomy" id="2126339"/>
    <lineage>
        <taxon>Bacteria</taxon>
        <taxon>Pseudomonadati</taxon>
        <taxon>Pseudomonadota</taxon>
        <taxon>Gammaproteobacteria</taxon>
        <taxon>Candidatus Kentrum</taxon>
    </lineage>
</organism>
<evidence type="ECO:0000256" key="2">
    <source>
        <dbReference type="ARBA" id="ARBA00022475"/>
    </source>
</evidence>
<protein>
    <recommendedName>
        <fullName evidence="9">Periplasmic chaperone PpiD</fullName>
    </recommendedName>
    <alternativeName>
        <fullName evidence="10">Periplasmic folding chaperone</fullName>
    </alternativeName>
</protein>